<evidence type="ECO:0000256" key="1">
    <source>
        <dbReference type="SAM" id="Coils"/>
    </source>
</evidence>
<dbReference type="GO" id="GO:0030687">
    <property type="term" value="C:preribosome, large subunit precursor"/>
    <property type="evidence" value="ECO:0007669"/>
    <property type="project" value="TreeGrafter"/>
</dbReference>
<dbReference type="GO" id="GO:0004519">
    <property type="term" value="F:endonuclease activity"/>
    <property type="evidence" value="ECO:0007669"/>
    <property type="project" value="InterPro"/>
</dbReference>
<dbReference type="Pfam" id="PF04031">
    <property type="entry name" value="Las1"/>
    <property type="match status" value="1"/>
</dbReference>
<evidence type="ECO:0000313" key="3">
    <source>
        <dbReference type="Proteomes" id="UP000644660"/>
    </source>
</evidence>
<comment type="caution">
    <text evidence="2">The sequence shown here is derived from an EMBL/GenBank/DDBJ whole genome shotgun (WGS) entry which is preliminary data.</text>
</comment>
<dbReference type="Proteomes" id="UP000644660">
    <property type="component" value="Unassembled WGS sequence"/>
</dbReference>
<keyword evidence="3" id="KW-1185">Reference proteome</keyword>
<dbReference type="OrthoDB" id="10263222at2759"/>
<dbReference type="EMBL" id="CAEFZW010000004">
    <property type="protein sequence ID" value="CAB4254613.1"/>
    <property type="molecule type" value="Genomic_DNA"/>
</dbReference>
<dbReference type="GeneID" id="64857613"/>
<sequence length="511" mass="60714">MSFIKCQEVKLFGEINYIHSSIMYHFRVVPWGDPKELDDLKNWFYSNNDDRAKAIAKVKSYQSRGSQYLPHVIDSTSQLSSAVLLDETNNKVGMNAIRMAYTMALIRFVNGILDPNQQAQYAIPLHRLAQNVGLGSWFVELRHWGTHERDLPSIEMLRITAKEALTWLWDHYWNDSTLEEMTSDDEGNIAENIVTEEEKELQRVLILWPGLLYEFSHNKYIWQNENNSLISSINFTVSEKTKKNQKLPETKINNYINDWKVIWKSYRDREQFVDTIMEKYNSLLLHLLVIKLTDFEIYYFKWLLKEYSRQLQNNNEKEPVKKHSLLDKHFRNWMDIEQKLIKRVINHLNVKSVIPRWNLWKDALNEDPSYLSVVIVKQLIKRINEMNNGSGDNNEWRKKKKKKQISNEQEIMNSAKELLKEFELRYDISEKDTYEHSFLILKTHETTSIKSDKKHDLSTEDIFNDLANLKKRLQKTNNKSHGATERTEVKNQKIILWEPIETWMPKPFGVL</sequence>
<name>A0A8H2ZI55_9SACH</name>
<keyword evidence="1" id="KW-0175">Coiled coil</keyword>
<dbReference type="PANTHER" id="PTHR15002:SF0">
    <property type="entry name" value="RIBOSOMAL BIOGENESIS PROTEIN LAS1L"/>
    <property type="match status" value="1"/>
</dbReference>
<proteinExistence type="predicted"/>
<dbReference type="GO" id="GO:0000470">
    <property type="term" value="P:maturation of LSU-rRNA"/>
    <property type="evidence" value="ECO:0007669"/>
    <property type="project" value="TreeGrafter"/>
</dbReference>
<dbReference type="GO" id="GO:0000460">
    <property type="term" value="P:maturation of 5.8S rRNA"/>
    <property type="evidence" value="ECO:0007669"/>
    <property type="project" value="TreeGrafter"/>
</dbReference>
<dbReference type="InterPro" id="IPR007174">
    <property type="entry name" value="Las1"/>
</dbReference>
<evidence type="ECO:0000313" key="2">
    <source>
        <dbReference type="EMBL" id="CAB4254613.1"/>
    </source>
</evidence>
<accession>A0A8H2ZI55</accession>
<reference evidence="2 3" key="1">
    <citation type="submission" date="2020-05" db="EMBL/GenBank/DDBJ databases">
        <authorList>
            <person name="Casaregola S."/>
            <person name="Devillers H."/>
            <person name="Grondin C."/>
        </authorList>
    </citation>
    <scope>NUCLEOTIDE SEQUENCE [LARGE SCALE GENOMIC DNA]</scope>
    <source>
        <strain evidence="2 3">CLIB 1767</strain>
    </source>
</reference>
<feature type="coiled-coil region" evidence="1">
    <location>
        <begin position="398"/>
        <end position="432"/>
    </location>
</feature>
<dbReference type="RefSeq" id="XP_041406457.1">
    <property type="nucleotide sequence ID" value="XM_041550523.1"/>
</dbReference>
<dbReference type="AlphaFoldDB" id="A0A8H2ZI55"/>
<feature type="coiled-coil region" evidence="1">
    <location>
        <begin position="459"/>
        <end position="486"/>
    </location>
</feature>
<gene>
    <name evidence="2" type="ORF">KABA2_04S10252</name>
</gene>
<dbReference type="PANTHER" id="PTHR15002">
    <property type="entry name" value="RIBOSOMAL BIOGENESIS PROTEIN LAS1L"/>
    <property type="match status" value="1"/>
</dbReference>
<organism evidence="2 3">
    <name type="scientific">Maudiozyma barnettii</name>
    <dbReference type="NCBI Taxonomy" id="61262"/>
    <lineage>
        <taxon>Eukaryota</taxon>
        <taxon>Fungi</taxon>
        <taxon>Dikarya</taxon>
        <taxon>Ascomycota</taxon>
        <taxon>Saccharomycotina</taxon>
        <taxon>Saccharomycetes</taxon>
        <taxon>Saccharomycetales</taxon>
        <taxon>Saccharomycetaceae</taxon>
        <taxon>Maudiozyma</taxon>
    </lineage>
</organism>
<protein>
    <submittedName>
        <fullName evidence="2">Similar to Saccharomyces cerevisiae YKR063C LAS1 Essential nuclear protein possibly involved in bud formation and morphogenesis</fullName>
    </submittedName>
</protein>
<dbReference type="GO" id="GO:0090730">
    <property type="term" value="C:Las1 complex"/>
    <property type="evidence" value="ECO:0007669"/>
    <property type="project" value="InterPro"/>
</dbReference>